<protein>
    <submittedName>
        <fullName evidence="1">Uncharacterized protein</fullName>
    </submittedName>
</protein>
<evidence type="ECO:0000313" key="1">
    <source>
        <dbReference type="EMBL" id="KAJ8131632.1"/>
    </source>
</evidence>
<name>A0ACC2JVU7_9PEZI</name>
<dbReference type="EMBL" id="JAPUUL010000256">
    <property type="protein sequence ID" value="KAJ8131632.1"/>
    <property type="molecule type" value="Genomic_DNA"/>
</dbReference>
<organism evidence="1 2">
    <name type="scientific">Lasiodiplodia mahajangana</name>
    <dbReference type="NCBI Taxonomy" id="1108764"/>
    <lineage>
        <taxon>Eukaryota</taxon>
        <taxon>Fungi</taxon>
        <taxon>Dikarya</taxon>
        <taxon>Ascomycota</taxon>
        <taxon>Pezizomycotina</taxon>
        <taxon>Dothideomycetes</taxon>
        <taxon>Dothideomycetes incertae sedis</taxon>
        <taxon>Botryosphaeriales</taxon>
        <taxon>Botryosphaeriaceae</taxon>
        <taxon>Lasiodiplodia</taxon>
    </lineage>
</organism>
<comment type="caution">
    <text evidence="1">The sequence shown here is derived from an EMBL/GenBank/DDBJ whole genome shotgun (WGS) entry which is preliminary data.</text>
</comment>
<gene>
    <name evidence="1" type="ORF">O1611_g1993</name>
</gene>
<sequence>MASPKCQVPSVAGAAPTSVSSQGKIEEAFQRFEAILFPSDKRLFQSTELEDVWSAVRHIEHEQSNRKSLRNTRRVEPLFQALKIFGNAIGPLCQGVPFLCYIWAPIKLMLVIFDSHLTAYELIIDAYSQIAQHLPRFDRLSNAFRDQPEFQGILTDVYADIIQFHTQVYKIARRGGWKRLFDASWKDFKSKFDVILTNLARNRDLVDREAISFDIIEAKANRRELIETLERRSKETRDWQLREVFVWLDLAGRDREQEDLLSKFQSDRHEGTCRWVFDHPKFQTWFDEEDPRLVLWLKGKPGSGKTTIASFIAEESPLPPGSLLICCLCSELLRRGHNVVSTLLRLICAQILRQKPDLLPFAYENYVKFNKSASINRIRELLGHALESLGTTFIILDGIDEYDSSDQTAIIDEIARLLKSISKIHHVQGTPSPRLKVMLCSRETKELLGHVRKKLSNILTIYLSREAEHVSRDIARYTKASLRELLYRFREEELDKVGSDVSEKADGMFLWVKLVIAMVDDQWSSATLRSTVDRLPKGLDGVYETILRRLQNYPDELQRKNAQRILGYLACALRPLKSEELCDGLVFSDENSVLNKDTKLGKGVLDICKPLIEERHGGQIAMVHFTARSGPYLSQLQIQSDLTRVCVRYLQTSTIFLPEFESGCAAIQIIQGLHNLFPYAYEFWIEHASSWKETPGDQSGEDLQRLLPGLLRHFERNNAAEVPNADSKEIPGPNPVVAGASPFSEFPYLVRSYIAFKYNSHGQDSKSCKTLDPDEDPTKLTEAYLRYREILESLLDGTFPSHSLAGRITNSEISDFRLRSQGSSYLCHWTGCIRSWIGFDNADERNQHEASHKQSYRCREQGCGIIFASQKQLRSHKRSWHMKETDWVIKRKNRHPELTEDTHQTSDYQEEEQLTPNYLMHWYRGSNVDFIRQKATNMALRTAKSELYGILERMTQGLKEQLSREEVEPLAYHFRKAVVKDFKANQVDELRGDATPNQTVPTRRLVKNLPFQTRLEAEAAVDIDASISVAIDMIIASEEPERTFTEDPNTDLGHLWDN</sequence>
<accession>A0ACC2JVU7</accession>
<reference evidence="1" key="1">
    <citation type="submission" date="2022-12" db="EMBL/GenBank/DDBJ databases">
        <title>Genome Sequence of Lasiodiplodia mahajangana.</title>
        <authorList>
            <person name="Buettner E."/>
        </authorList>
    </citation>
    <scope>NUCLEOTIDE SEQUENCE</scope>
    <source>
        <strain evidence="1">VT137</strain>
    </source>
</reference>
<dbReference type="Proteomes" id="UP001153332">
    <property type="component" value="Unassembled WGS sequence"/>
</dbReference>
<proteinExistence type="predicted"/>
<evidence type="ECO:0000313" key="2">
    <source>
        <dbReference type="Proteomes" id="UP001153332"/>
    </source>
</evidence>
<keyword evidence="2" id="KW-1185">Reference proteome</keyword>